<dbReference type="EMBL" id="JAUEPN010000002">
    <property type="protein sequence ID" value="KAK3299079.1"/>
    <property type="molecule type" value="Genomic_DNA"/>
</dbReference>
<protein>
    <submittedName>
        <fullName evidence="1">Uncharacterized protein</fullName>
    </submittedName>
</protein>
<comment type="caution">
    <text evidence="1">The sequence shown here is derived from an EMBL/GenBank/DDBJ whole genome shotgun (WGS) entry which is preliminary data.</text>
</comment>
<gene>
    <name evidence="1" type="ORF">B0H64DRAFT_89956</name>
</gene>
<proteinExistence type="predicted"/>
<keyword evidence="2" id="KW-1185">Reference proteome</keyword>
<evidence type="ECO:0000313" key="1">
    <source>
        <dbReference type="EMBL" id="KAK3299079.1"/>
    </source>
</evidence>
<dbReference type="GeneID" id="87845894"/>
<sequence>MFLVWNAMGMPTPFGTRHNSDVPHKYSPRLPLGAAFVAGRDRSRNAVWAGGGRFPQFASVTIAVLSSCSSSRTLRDTISWALFGPSPPIITAPGMWQRFGRSWRRIVSPTRPGQGGGCSCCACCFCLSFSQDGNQRRGNGCGLGCSCIGAVSWWPRLDQRSAWFPSHFSGSAGRELQMGKWGIRPSAKMVFCFVVPVRSRHGQRELSIGVPLWF</sequence>
<dbReference type="RefSeq" id="XP_062662593.1">
    <property type="nucleotide sequence ID" value="XM_062808946.1"/>
</dbReference>
<dbReference type="Proteomes" id="UP001278766">
    <property type="component" value="Unassembled WGS sequence"/>
</dbReference>
<name>A0AAE0HM56_9PEZI</name>
<dbReference type="AlphaFoldDB" id="A0AAE0HM56"/>
<reference evidence="1" key="2">
    <citation type="submission" date="2023-06" db="EMBL/GenBank/DDBJ databases">
        <authorList>
            <consortium name="Lawrence Berkeley National Laboratory"/>
            <person name="Haridas S."/>
            <person name="Hensen N."/>
            <person name="Bonometti L."/>
            <person name="Westerberg I."/>
            <person name="Brannstrom I.O."/>
            <person name="Guillou S."/>
            <person name="Cros-Aarteil S."/>
            <person name="Calhoun S."/>
            <person name="Kuo A."/>
            <person name="Mondo S."/>
            <person name="Pangilinan J."/>
            <person name="Riley R."/>
            <person name="Labutti K."/>
            <person name="Andreopoulos B."/>
            <person name="Lipzen A."/>
            <person name="Chen C."/>
            <person name="Yanf M."/>
            <person name="Daum C."/>
            <person name="Ng V."/>
            <person name="Clum A."/>
            <person name="Steindorff A."/>
            <person name="Ohm R."/>
            <person name="Martin F."/>
            <person name="Silar P."/>
            <person name="Natvig D."/>
            <person name="Lalanne C."/>
            <person name="Gautier V."/>
            <person name="Ament-Velasquez S.L."/>
            <person name="Kruys A."/>
            <person name="Hutchinson M.I."/>
            <person name="Powell A.J."/>
            <person name="Barry K."/>
            <person name="Miller A.N."/>
            <person name="Grigoriev I.V."/>
            <person name="Debuchy R."/>
            <person name="Gladieux P."/>
            <person name="Thoren M.H."/>
            <person name="Johannesson H."/>
        </authorList>
    </citation>
    <scope>NUCLEOTIDE SEQUENCE</scope>
    <source>
        <strain evidence="1">CBS 168.71</strain>
    </source>
</reference>
<reference evidence="1" key="1">
    <citation type="journal article" date="2023" name="Mol. Phylogenet. Evol.">
        <title>Genome-scale phylogeny and comparative genomics of the fungal order Sordariales.</title>
        <authorList>
            <person name="Hensen N."/>
            <person name="Bonometti L."/>
            <person name="Westerberg I."/>
            <person name="Brannstrom I.O."/>
            <person name="Guillou S."/>
            <person name="Cros-Aarteil S."/>
            <person name="Calhoun S."/>
            <person name="Haridas S."/>
            <person name="Kuo A."/>
            <person name="Mondo S."/>
            <person name="Pangilinan J."/>
            <person name="Riley R."/>
            <person name="LaButti K."/>
            <person name="Andreopoulos B."/>
            <person name="Lipzen A."/>
            <person name="Chen C."/>
            <person name="Yan M."/>
            <person name="Daum C."/>
            <person name="Ng V."/>
            <person name="Clum A."/>
            <person name="Steindorff A."/>
            <person name="Ohm R.A."/>
            <person name="Martin F."/>
            <person name="Silar P."/>
            <person name="Natvig D.O."/>
            <person name="Lalanne C."/>
            <person name="Gautier V."/>
            <person name="Ament-Velasquez S.L."/>
            <person name="Kruys A."/>
            <person name="Hutchinson M.I."/>
            <person name="Powell A.J."/>
            <person name="Barry K."/>
            <person name="Miller A.N."/>
            <person name="Grigoriev I.V."/>
            <person name="Debuchy R."/>
            <person name="Gladieux P."/>
            <person name="Hiltunen Thoren M."/>
            <person name="Johannesson H."/>
        </authorList>
    </citation>
    <scope>NUCLEOTIDE SEQUENCE</scope>
    <source>
        <strain evidence="1">CBS 168.71</strain>
    </source>
</reference>
<accession>A0AAE0HM56</accession>
<organism evidence="1 2">
    <name type="scientific">Chaetomium fimeti</name>
    <dbReference type="NCBI Taxonomy" id="1854472"/>
    <lineage>
        <taxon>Eukaryota</taxon>
        <taxon>Fungi</taxon>
        <taxon>Dikarya</taxon>
        <taxon>Ascomycota</taxon>
        <taxon>Pezizomycotina</taxon>
        <taxon>Sordariomycetes</taxon>
        <taxon>Sordariomycetidae</taxon>
        <taxon>Sordariales</taxon>
        <taxon>Chaetomiaceae</taxon>
        <taxon>Chaetomium</taxon>
    </lineage>
</organism>
<evidence type="ECO:0000313" key="2">
    <source>
        <dbReference type="Proteomes" id="UP001278766"/>
    </source>
</evidence>